<accession>A0ABP0RT84</accession>
<reference evidence="2 3" key="1">
    <citation type="submission" date="2024-02" db="EMBL/GenBank/DDBJ databases">
        <authorList>
            <person name="Chen Y."/>
            <person name="Shah S."/>
            <person name="Dougan E. K."/>
            <person name="Thang M."/>
            <person name="Chan C."/>
        </authorList>
    </citation>
    <scope>NUCLEOTIDE SEQUENCE [LARGE SCALE GENOMIC DNA]</scope>
</reference>
<sequence>NGSCIFYINMTMSNIRTFADELRAAVEQAAVKRASERPAKRLRPAPPVANLVAQTLPEQTAPATNLVIRQVANSTDSSGQPEKDTEKAENPTANGETKDLEPNGAKAPKRELVRQTSFEERLDALVNNLDLSEVEIEDTPLPPEEQSRKDFADRLDRNLDEDKLVGMLEELKTKAPSWGALRRMRSIGLLVVHV</sequence>
<dbReference type="EMBL" id="CAXAMM010042252">
    <property type="protein sequence ID" value="CAK9103846.1"/>
    <property type="molecule type" value="Genomic_DNA"/>
</dbReference>
<comment type="caution">
    <text evidence="2">The sequence shown here is derived from an EMBL/GenBank/DDBJ whole genome shotgun (WGS) entry which is preliminary data.</text>
</comment>
<feature type="non-terminal residue" evidence="2">
    <location>
        <position position="1"/>
    </location>
</feature>
<organism evidence="2 3">
    <name type="scientific">Durusdinium trenchii</name>
    <dbReference type="NCBI Taxonomy" id="1381693"/>
    <lineage>
        <taxon>Eukaryota</taxon>
        <taxon>Sar</taxon>
        <taxon>Alveolata</taxon>
        <taxon>Dinophyceae</taxon>
        <taxon>Suessiales</taxon>
        <taxon>Symbiodiniaceae</taxon>
        <taxon>Durusdinium</taxon>
    </lineage>
</organism>
<feature type="non-terminal residue" evidence="2">
    <location>
        <position position="194"/>
    </location>
</feature>
<evidence type="ECO:0000313" key="2">
    <source>
        <dbReference type="EMBL" id="CAK9103846.1"/>
    </source>
</evidence>
<dbReference type="Proteomes" id="UP001642464">
    <property type="component" value="Unassembled WGS sequence"/>
</dbReference>
<proteinExistence type="predicted"/>
<evidence type="ECO:0000313" key="3">
    <source>
        <dbReference type="Proteomes" id="UP001642464"/>
    </source>
</evidence>
<evidence type="ECO:0000256" key="1">
    <source>
        <dbReference type="SAM" id="MobiDB-lite"/>
    </source>
</evidence>
<feature type="region of interest" description="Disordered" evidence="1">
    <location>
        <begin position="73"/>
        <end position="110"/>
    </location>
</feature>
<gene>
    <name evidence="2" type="ORF">SCF082_LOCUS48489</name>
</gene>
<name>A0ABP0RT84_9DINO</name>
<keyword evidence="3" id="KW-1185">Reference proteome</keyword>
<protein>
    <submittedName>
        <fullName evidence="2">DNA polymerase beta</fullName>
    </submittedName>
</protein>